<reference evidence="1 2" key="1">
    <citation type="journal article" date="2019" name="Sci. Rep.">
        <title>Orb-weaving spider Araneus ventricosus genome elucidates the spidroin gene catalogue.</title>
        <authorList>
            <person name="Kono N."/>
            <person name="Nakamura H."/>
            <person name="Ohtoshi R."/>
            <person name="Moran D.A.P."/>
            <person name="Shinohara A."/>
            <person name="Yoshida Y."/>
            <person name="Fujiwara M."/>
            <person name="Mori M."/>
            <person name="Tomita M."/>
            <person name="Arakawa K."/>
        </authorList>
    </citation>
    <scope>NUCLEOTIDE SEQUENCE [LARGE SCALE GENOMIC DNA]</scope>
</reference>
<feature type="non-terminal residue" evidence="1">
    <location>
        <position position="90"/>
    </location>
</feature>
<dbReference type="Proteomes" id="UP000499080">
    <property type="component" value="Unassembled WGS sequence"/>
</dbReference>
<accession>A0A4Y2UKP5</accession>
<comment type="caution">
    <text evidence="1">The sequence shown here is derived from an EMBL/GenBank/DDBJ whole genome shotgun (WGS) entry which is preliminary data.</text>
</comment>
<dbReference type="Gene3D" id="1.20.1050.130">
    <property type="match status" value="1"/>
</dbReference>
<organism evidence="1 2">
    <name type="scientific">Araneus ventricosus</name>
    <name type="common">Orbweaver spider</name>
    <name type="synonym">Epeira ventricosa</name>
    <dbReference type="NCBI Taxonomy" id="182803"/>
    <lineage>
        <taxon>Eukaryota</taxon>
        <taxon>Metazoa</taxon>
        <taxon>Ecdysozoa</taxon>
        <taxon>Arthropoda</taxon>
        <taxon>Chelicerata</taxon>
        <taxon>Arachnida</taxon>
        <taxon>Araneae</taxon>
        <taxon>Araneomorphae</taxon>
        <taxon>Entelegynae</taxon>
        <taxon>Araneoidea</taxon>
        <taxon>Araneidae</taxon>
        <taxon>Araneus</taxon>
    </lineage>
</organism>
<dbReference type="OrthoDB" id="19141at2759"/>
<dbReference type="EMBL" id="BGPR01036842">
    <property type="protein sequence ID" value="GBO12226.1"/>
    <property type="molecule type" value="Genomic_DNA"/>
</dbReference>
<sequence length="90" mass="10124">MDPTKILIDAGRVLKINNPYFTTKSKSEDIKLKTNDGQVLNCFIPAVLYIGQASSRNGFIGSTKEEQASVYQWLEYCLLKSQSPSHEILK</sequence>
<protein>
    <submittedName>
        <fullName evidence="1">Uncharacterized protein</fullName>
    </submittedName>
</protein>
<keyword evidence="2" id="KW-1185">Reference proteome</keyword>
<evidence type="ECO:0000313" key="1">
    <source>
        <dbReference type="EMBL" id="GBO12226.1"/>
    </source>
</evidence>
<proteinExistence type="predicted"/>
<name>A0A4Y2UKP5_ARAVE</name>
<dbReference type="AlphaFoldDB" id="A0A4Y2UKP5"/>
<evidence type="ECO:0000313" key="2">
    <source>
        <dbReference type="Proteomes" id="UP000499080"/>
    </source>
</evidence>
<gene>
    <name evidence="1" type="ORF">AVEN_21643_1</name>
</gene>